<reference evidence="1 2" key="1">
    <citation type="submission" date="2016-02" db="EMBL/GenBank/DDBJ databases">
        <title>Species-wide whole genome sequencing reveals diversity, host range in Lonsdalea quercina.</title>
        <authorList>
            <person name="Li Y."/>
        </authorList>
    </citation>
    <scope>NUCLEOTIDE SEQUENCE [LARGE SCALE GENOMIC DNA]</scope>
    <source>
        <strain evidence="1 2">LMG 26264</strain>
    </source>
</reference>
<gene>
    <name evidence="1" type="ORF">AU511_00035</name>
</gene>
<proteinExistence type="predicted"/>
<accession>A0A1X3S230</accession>
<evidence type="ECO:0000313" key="1">
    <source>
        <dbReference type="EMBL" id="OSN08638.1"/>
    </source>
</evidence>
<name>A0A1X3S230_9GAMM</name>
<dbReference type="EMBL" id="LUTP01000001">
    <property type="protein sequence ID" value="OSN08638.1"/>
    <property type="molecule type" value="Genomic_DNA"/>
</dbReference>
<protein>
    <submittedName>
        <fullName evidence="1">Uncharacterized protein</fullName>
    </submittedName>
</protein>
<dbReference type="AlphaFoldDB" id="A0A1X3S230"/>
<sequence>MMVFAFKCYAGTESNFVQGPFEISQDSRVFIKKENDVNQPLGLYFENKDRAIKIDGYDVNGGLPNIETVFFITLNGVKNVVVLVSWHVIHRPERISGTSYQIYGYSIHNDGMVNNEKISRDPISYGEEGEFNGEPHYFKYKNAASIKRYLLNKYR</sequence>
<dbReference type="Proteomes" id="UP000194020">
    <property type="component" value="Unassembled WGS sequence"/>
</dbReference>
<organism evidence="1 2">
    <name type="scientific">Lonsdalea iberica</name>
    <dbReference type="NCBI Taxonomy" id="1082703"/>
    <lineage>
        <taxon>Bacteria</taxon>
        <taxon>Pseudomonadati</taxon>
        <taxon>Pseudomonadota</taxon>
        <taxon>Gammaproteobacteria</taxon>
        <taxon>Enterobacterales</taxon>
        <taxon>Pectobacteriaceae</taxon>
        <taxon>Lonsdalea</taxon>
    </lineage>
</organism>
<comment type="caution">
    <text evidence="1">The sequence shown here is derived from an EMBL/GenBank/DDBJ whole genome shotgun (WGS) entry which is preliminary data.</text>
</comment>
<evidence type="ECO:0000313" key="2">
    <source>
        <dbReference type="Proteomes" id="UP000194020"/>
    </source>
</evidence>